<name>A0AC35FCH2_9BILA</name>
<organism evidence="1 2">
    <name type="scientific">Panagrolaimus sp. PS1159</name>
    <dbReference type="NCBI Taxonomy" id="55785"/>
    <lineage>
        <taxon>Eukaryota</taxon>
        <taxon>Metazoa</taxon>
        <taxon>Ecdysozoa</taxon>
        <taxon>Nematoda</taxon>
        <taxon>Chromadorea</taxon>
        <taxon>Rhabditida</taxon>
        <taxon>Tylenchina</taxon>
        <taxon>Panagrolaimomorpha</taxon>
        <taxon>Panagrolaimoidea</taxon>
        <taxon>Panagrolaimidae</taxon>
        <taxon>Panagrolaimus</taxon>
    </lineage>
</organism>
<protein>
    <submittedName>
        <fullName evidence="2">Farnesyl pyrophosphate synthase</fullName>
    </submittedName>
</protein>
<accession>A0AC35FCH2</accession>
<reference evidence="2" key="1">
    <citation type="submission" date="2022-11" db="UniProtKB">
        <authorList>
            <consortium name="WormBaseParasite"/>
        </authorList>
    </citation>
    <scope>IDENTIFICATION</scope>
</reference>
<dbReference type="WBParaSite" id="PS1159_v2.g153.t1">
    <property type="protein sequence ID" value="PS1159_v2.g153.t1"/>
    <property type="gene ID" value="PS1159_v2.g153"/>
</dbReference>
<evidence type="ECO:0000313" key="2">
    <source>
        <dbReference type="WBParaSite" id="PS1159_v2.g153.t1"/>
    </source>
</evidence>
<proteinExistence type="predicted"/>
<dbReference type="Proteomes" id="UP000887580">
    <property type="component" value="Unplaced"/>
</dbReference>
<sequence length="359" mass="40937">MYCIPFTLFCCYFCFAFVKKKMSQKLMEGVLKSLKETLIKSAVQSLKPKEAKECSNRISALFDHNMTGGKYQRSRLALNTFIALSPKTSEDEIFKAAKVAGTMEMVQTYFLILDDIMDQSKTRRGRPCWYTLPEIGLQAINDGFIIDCGIDKVIRDTIPDHPHKETILSTIADAKFKTVIGQFLDGASTKIEHSEWGRYAQIVEHKTSHYSFYCPLAVGFQLADVLHYSNAYQKIAYDMGYMFQAQDDFLDVFGDEKITGKSSADIANGKCTWLSCRTVEKLSNDTKQFNILKENFGKAHAENVSVVRELMHDSEIDKDFLNFQDLAVNKLHKSIEEFKKKEVRQLLHTLVQSLSGRKT</sequence>
<evidence type="ECO:0000313" key="1">
    <source>
        <dbReference type="Proteomes" id="UP000887580"/>
    </source>
</evidence>